<dbReference type="Proteomes" id="UP000266723">
    <property type="component" value="Unassembled WGS sequence"/>
</dbReference>
<proteinExistence type="predicted"/>
<evidence type="ECO:0000313" key="2">
    <source>
        <dbReference type="Proteomes" id="UP000266723"/>
    </source>
</evidence>
<gene>
    <name evidence="1" type="ORF">DY000_02043284</name>
</gene>
<organism evidence="1 2">
    <name type="scientific">Brassica cretica</name>
    <name type="common">Mustard</name>
    <dbReference type="NCBI Taxonomy" id="69181"/>
    <lineage>
        <taxon>Eukaryota</taxon>
        <taxon>Viridiplantae</taxon>
        <taxon>Streptophyta</taxon>
        <taxon>Embryophyta</taxon>
        <taxon>Tracheophyta</taxon>
        <taxon>Spermatophyta</taxon>
        <taxon>Magnoliopsida</taxon>
        <taxon>eudicotyledons</taxon>
        <taxon>Gunneridae</taxon>
        <taxon>Pentapetalae</taxon>
        <taxon>rosids</taxon>
        <taxon>malvids</taxon>
        <taxon>Brassicales</taxon>
        <taxon>Brassicaceae</taxon>
        <taxon>Brassiceae</taxon>
        <taxon>Brassica</taxon>
    </lineage>
</organism>
<evidence type="ECO:0000313" key="1">
    <source>
        <dbReference type="EMBL" id="KAF3527963.1"/>
    </source>
</evidence>
<comment type="caution">
    <text evidence="1">The sequence shown here is derived from an EMBL/GenBank/DDBJ whole genome shotgun (WGS) entry which is preliminary data.</text>
</comment>
<name>A0ABQ7B718_BRACR</name>
<dbReference type="EMBL" id="QGKV02001507">
    <property type="protein sequence ID" value="KAF3527963.1"/>
    <property type="molecule type" value="Genomic_DNA"/>
</dbReference>
<accession>A0ABQ7B718</accession>
<evidence type="ECO:0008006" key="3">
    <source>
        <dbReference type="Google" id="ProtNLM"/>
    </source>
</evidence>
<protein>
    <recommendedName>
        <fullName evidence="3">Pectinesterase</fullName>
    </recommendedName>
</protein>
<reference evidence="1 2" key="1">
    <citation type="journal article" date="2020" name="BMC Genomics">
        <title>Intraspecific diversification of the crop wild relative Brassica cretica Lam. using demographic model selection.</title>
        <authorList>
            <person name="Kioukis A."/>
            <person name="Michalopoulou V.A."/>
            <person name="Briers L."/>
            <person name="Pirintsos S."/>
            <person name="Studholme D.J."/>
            <person name="Pavlidis P."/>
            <person name="Sarris P.F."/>
        </authorList>
    </citation>
    <scope>NUCLEOTIDE SEQUENCE [LARGE SCALE GENOMIC DNA]</scope>
    <source>
        <strain evidence="2">cv. PFS-1207/04</strain>
    </source>
</reference>
<keyword evidence="2" id="KW-1185">Reference proteome</keyword>
<sequence length="138" mass="15481">MIFRNEFLFHVSFASRFLVSSGFQGWNLSSDDIGFRGFSGDPEVRPLPIPVGIWHSSARKLATIKFSCCMRLLQEATIRFRGCWIKGRLDLIQLVCPFKYYGIGVPHGVLGDIWSSKEVFKAINGRTAHQSDLTGATP</sequence>